<dbReference type="VEuPathDB" id="FungiDB:ATCC64974_75460"/>
<feature type="domain" description="Major facilitator superfamily (MFS) profile" evidence="7">
    <location>
        <begin position="308"/>
        <end position="526"/>
    </location>
</feature>
<gene>
    <name evidence="8" type="ORF">ABL_09746</name>
</gene>
<evidence type="ECO:0000313" key="8">
    <source>
        <dbReference type="EMBL" id="GAQ47085.1"/>
    </source>
</evidence>
<keyword evidence="3 6" id="KW-0812">Transmembrane</keyword>
<dbReference type="Pfam" id="PF07690">
    <property type="entry name" value="MFS_1"/>
    <property type="match status" value="1"/>
</dbReference>
<dbReference type="VEuPathDB" id="FungiDB:M747DRAFT_364074"/>
<dbReference type="PANTHER" id="PTHR43791:SF18">
    <property type="entry name" value="NICOTINIC ACID TRANSPORTER TNA1, PUTATIVE (AFU_ORTHOLOGUE AFUA_3G03820)-RELATED"/>
    <property type="match status" value="1"/>
</dbReference>
<dbReference type="PANTHER" id="PTHR43791">
    <property type="entry name" value="PERMEASE-RELATED"/>
    <property type="match status" value="1"/>
</dbReference>
<feature type="transmembrane region" description="Helical" evidence="6">
    <location>
        <begin position="400"/>
        <end position="424"/>
    </location>
</feature>
<dbReference type="Gene3D" id="1.20.1250.20">
    <property type="entry name" value="MFS general substrate transporter like domains"/>
    <property type="match status" value="2"/>
</dbReference>
<feature type="transmembrane region" description="Helical" evidence="6">
    <location>
        <begin position="468"/>
        <end position="489"/>
    </location>
</feature>
<name>A0A100ITK1_ASPNG</name>
<dbReference type="GO" id="GO:0022857">
    <property type="term" value="F:transmembrane transporter activity"/>
    <property type="evidence" value="ECO:0007669"/>
    <property type="project" value="InterPro"/>
</dbReference>
<keyword evidence="5 6" id="KW-0472">Membrane</keyword>
<feature type="transmembrane region" description="Helical" evidence="6">
    <location>
        <begin position="436"/>
        <end position="456"/>
    </location>
</feature>
<dbReference type="VEuPathDB" id="FungiDB:An03g05890"/>
<evidence type="ECO:0000256" key="1">
    <source>
        <dbReference type="ARBA" id="ARBA00004141"/>
    </source>
</evidence>
<dbReference type="InterPro" id="IPR020846">
    <property type="entry name" value="MFS_dom"/>
</dbReference>
<comment type="subcellular location">
    <subcellularLocation>
        <location evidence="1">Membrane</location>
        <topology evidence="1">Multi-pass membrane protein</topology>
    </subcellularLocation>
</comment>
<feature type="transmembrane region" description="Helical" evidence="6">
    <location>
        <begin position="167"/>
        <end position="189"/>
    </location>
</feature>
<feature type="transmembrane region" description="Helical" evidence="6">
    <location>
        <begin position="201"/>
        <end position="222"/>
    </location>
</feature>
<dbReference type="PROSITE" id="PS50850">
    <property type="entry name" value="MFS"/>
    <property type="match status" value="1"/>
</dbReference>
<dbReference type="OMA" id="MIVPIVC"/>
<proteinExistence type="predicted"/>
<dbReference type="Proteomes" id="UP000068243">
    <property type="component" value="Unassembled WGS sequence"/>
</dbReference>
<dbReference type="FunFam" id="1.20.1250.20:FF:000068">
    <property type="entry name" value="MFS general substrate transporter"/>
    <property type="match status" value="1"/>
</dbReference>
<evidence type="ECO:0000256" key="6">
    <source>
        <dbReference type="SAM" id="Phobius"/>
    </source>
</evidence>
<feature type="transmembrane region" description="Helical" evidence="6">
    <location>
        <begin position="346"/>
        <end position="366"/>
    </location>
</feature>
<dbReference type="EMBL" id="BCMY01000025">
    <property type="protein sequence ID" value="GAQ47085.1"/>
    <property type="molecule type" value="Genomic_DNA"/>
</dbReference>
<dbReference type="VEuPathDB" id="FungiDB:ASPNIDRAFT2_1153562"/>
<organism evidence="8 9">
    <name type="scientific">Aspergillus niger</name>
    <dbReference type="NCBI Taxonomy" id="5061"/>
    <lineage>
        <taxon>Eukaryota</taxon>
        <taxon>Fungi</taxon>
        <taxon>Dikarya</taxon>
        <taxon>Ascomycota</taxon>
        <taxon>Pezizomycotina</taxon>
        <taxon>Eurotiomycetes</taxon>
        <taxon>Eurotiomycetidae</taxon>
        <taxon>Eurotiales</taxon>
        <taxon>Aspergillaceae</taxon>
        <taxon>Aspergillus</taxon>
        <taxon>Aspergillus subgen. Circumdati</taxon>
    </lineage>
</organism>
<keyword evidence="2" id="KW-0813">Transport</keyword>
<comment type="caution">
    <text evidence="8">The sequence shown here is derived from an EMBL/GenBank/DDBJ whole genome shotgun (WGS) entry which is preliminary data.</text>
</comment>
<evidence type="ECO:0000313" key="9">
    <source>
        <dbReference type="Proteomes" id="UP000068243"/>
    </source>
</evidence>
<evidence type="ECO:0000259" key="7">
    <source>
        <dbReference type="PROSITE" id="PS50850"/>
    </source>
</evidence>
<sequence length="526" mass="58754">MIFSPTFPSPLHSSSATLNRPASIKTHGLSHETFNGSKPSRILRGFTRQAAQLSDLDMRTEKQSKRRNGIQTVCRDINHVEGNLDHIDERKLLRKMDLRLMPMLTLLYLFSFLDRGNIGNARIEGMEEDLHLGGTQYNWAQSQALNMDTVTDGGTLMGIVTNYHGLLIARIFLGATEAGIYPGVAYYITKWYSRHEAQFRQALCFSAASIAGAFSGLLAFAIGKMNGVGGYSGWRWIFIIEGLATVVVAVMSYFFLYDYPDTASFLTRDERAWILRRLSLQFSNNGNVVPEAGDFKWKYVWDAAKDWQVYMAILIYFSAVCPLYGISFFLPTIIRDLGYTSSTAQLLTVPPYIIASMAAILAAYFADRNGERSPLLLFHIGCIVAGFFVCLAGSQRWVPGLVYFGVFLAILGIYPAIPALITWLSSNLAAEHKRAAGMAIHIGIGNFAGAMASHFYRTRDSPQYIMGHALELAFGIMGVVAIVITRFAYVRINRQRVDKLVELRPEYSAQELGEMGDKSPTFRYML</sequence>
<protein>
    <submittedName>
        <fullName evidence="8">MFS nicotinic acid transporter Tna1</fullName>
    </submittedName>
</protein>
<dbReference type="OrthoDB" id="2962993at2759"/>
<accession>A0A100ITK1</accession>
<dbReference type="InterPro" id="IPR011701">
    <property type="entry name" value="MFS"/>
</dbReference>
<evidence type="ECO:0000256" key="5">
    <source>
        <dbReference type="ARBA" id="ARBA00023136"/>
    </source>
</evidence>
<feature type="transmembrane region" description="Helical" evidence="6">
    <location>
        <begin position="375"/>
        <end position="394"/>
    </location>
</feature>
<feature type="transmembrane region" description="Helical" evidence="6">
    <location>
        <begin position="313"/>
        <end position="334"/>
    </location>
</feature>
<evidence type="ECO:0000256" key="3">
    <source>
        <dbReference type="ARBA" id="ARBA00022692"/>
    </source>
</evidence>
<feature type="transmembrane region" description="Helical" evidence="6">
    <location>
        <begin position="234"/>
        <end position="256"/>
    </location>
</feature>
<evidence type="ECO:0000256" key="4">
    <source>
        <dbReference type="ARBA" id="ARBA00022989"/>
    </source>
</evidence>
<reference evidence="9" key="1">
    <citation type="journal article" date="2016" name="Genome Announc.">
        <title>Draft genome sequence of Aspergillus niger strain An76.</title>
        <authorList>
            <person name="Gong W."/>
            <person name="Cheng Z."/>
            <person name="Zhang H."/>
            <person name="Liu L."/>
            <person name="Gao P."/>
            <person name="Wang L."/>
        </authorList>
    </citation>
    <scope>NUCLEOTIDE SEQUENCE [LARGE SCALE GENOMIC DNA]</scope>
    <source>
        <strain evidence="9">An76</strain>
    </source>
</reference>
<keyword evidence="4 6" id="KW-1133">Transmembrane helix</keyword>
<dbReference type="GO" id="GO:0016020">
    <property type="term" value="C:membrane"/>
    <property type="evidence" value="ECO:0007669"/>
    <property type="project" value="UniProtKB-SubCell"/>
</dbReference>
<evidence type="ECO:0000256" key="2">
    <source>
        <dbReference type="ARBA" id="ARBA00022448"/>
    </source>
</evidence>
<dbReference type="SUPFAM" id="SSF103473">
    <property type="entry name" value="MFS general substrate transporter"/>
    <property type="match status" value="1"/>
</dbReference>
<dbReference type="AlphaFoldDB" id="A0A100ITK1"/>
<dbReference type="InterPro" id="IPR036259">
    <property type="entry name" value="MFS_trans_sf"/>
</dbReference>